<evidence type="ECO:0000313" key="6">
    <source>
        <dbReference type="Proteomes" id="UP000214600"/>
    </source>
</evidence>
<proteinExistence type="predicted"/>
<dbReference type="InterPro" id="IPR036388">
    <property type="entry name" value="WH-like_DNA-bd_sf"/>
</dbReference>
<protein>
    <submittedName>
        <fullName evidence="5">MarR family transcriptional regulator</fullName>
    </submittedName>
</protein>
<dbReference type="Gene3D" id="1.10.10.10">
    <property type="entry name" value="Winged helix-like DNA-binding domain superfamily/Winged helix DNA-binding domain"/>
    <property type="match status" value="1"/>
</dbReference>
<comment type="caution">
    <text evidence="5">The sequence shown here is derived from an EMBL/GenBank/DDBJ whole genome shotgun (WGS) entry which is preliminary data.</text>
</comment>
<dbReference type="OrthoDB" id="8961644at2"/>
<dbReference type="EMBL" id="NKFA01000020">
    <property type="protein sequence ID" value="OXI36844.1"/>
    <property type="molecule type" value="Genomic_DNA"/>
</dbReference>
<dbReference type="PANTHER" id="PTHR42756:SF1">
    <property type="entry name" value="TRANSCRIPTIONAL REPRESSOR OF EMRAB OPERON"/>
    <property type="match status" value="1"/>
</dbReference>
<dbReference type="PRINTS" id="PR00598">
    <property type="entry name" value="HTHMARR"/>
</dbReference>
<name>A0A228I369_9BURK</name>
<evidence type="ECO:0000256" key="3">
    <source>
        <dbReference type="ARBA" id="ARBA00023163"/>
    </source>
</evidence>
<reference evidence="5 6" key="2">
    <citation type="submission" date="2017-08" db="EMBL/GenBank/DDBJ databases">
        <title>WGS of novel Burkholderia cepaca complex species.</title>
        <authorList>
            <person name="Lipuma J."/>
            <person name="Spilker T."/>
        </authorList>
    </citation>
    <scope>NUCLEOTIDE SEQUENCE [LARGE SCALE GENOMIC DNA]</scope>
    <source>
        <strain evidence="5 6">AU17325</strain>
    </source>
</reference>
<sequence length="180" mass="19634">MANLNDERILSITTGACLVDGTDAAFRCLVNGLLPFAVRLQSVRDGFGSLIGLTGIQYSLLISIAHLSSDGAVTVDRLADQLHLSVGYVTIETDKLKKYGLVDKQRRPEDRRRMLLTITSAGSALLRGLARRQQDINNVLFEGVTSAEFKVLCSLVDRLVINGDRATLNLNQYLADLGTI</sequence>
<keyword evidence="2" id="KW-0238">DNA-binding</keyword>
<dbReference type="InterPro" id="IPR036390">
    <property type="entry name" value="WH_DNA-bd_sf"/>
</dbReference>
<dbReference type="SMART" id="SM00347">
    <property type="entry name" value="HTH_MARR"/>
    <property type="match status" value="1"/>
</dbReference>
<dbReference type="InterPro" id="IPR000835">
    <property type="entry name" value="HTH_MarR-typ"/>
</dbReference>
<keyword evidence="3" id="KW-0804">Transcription</keyword>
<accession>A0A228I369</accession>
<dbReference type="GO" id="GO:0003700">
    <property type="term" value="F:DNA-binding transcription factor activity"/>
    <property type="evidence" value="ECO:0007669"/>
    <property type="project" value="InterPro"/>
</dbReference>
<evidence type="ECO:0000256" key="1">
    <source>
        <dbReference type="ARBA" id="ARBA00023015"/>
    </source>
</evidence>
<evidence type="ECO:0000313" key="5">
    <source>
        <dbReference type="EMBL" id="OXI36844.1"/>
    </source>
</evidence>
<reference evidence="6" key="1">
    <citation type="submission" date="2017-06" db="EMBL/GenBank/DDBJ databases">
        <authorList>
            <person name="LiPuma J."/>
            <person name="Spilker T."/>
        </authorList>
    </citation>
    <scope>NUCLEOTIDE SEQUENCE [LARGE SCALE GENOMIC DNA]</scope>
    <source>
        <strain evidence="6">AU17325</strain>
    </source>
</reference>
<dbReference type="Proteomes" id="UP000214600">
    <property type="component" value="Unassembled WGS sequence"/>
</dbReference>
<evidence type="ECO:0000256" key="2">
    <source>
        <dbReference type="ARBA" id="ARBA00023125"/>
    </source>
</evidence>
<dbReference type="GO" id="GO:0003677">
    <property type="term" value="F:DNA binding"/>
    <property type="evidence" value="ECO:0007669"/>
    <property type="project" value="UniProtKB-KW"/>
</dbReference>
<organism evidence="5 6">
    <name type="scientific">Burkholderia aenigmatica</name>
    <dbReference type="NCBI Taxonomy" id="2015348"/>
    <lineage>
        <taxon>Bacteria</taxon>
        <taxon>Pseudomonadati</taxon>
        <taxon>Pseudomonadota</taxon>
        <taxon>Betaproteobacteria</taxon>
        <taxon>Burkholderiales</taxon>
        <taxon>Burkholderiaceae</taxon>
        <taxon>Burkholderia</taxon>
        <taxon>Burkholderia cepacia complex</taxon>
    </lineage>
</organism>
<dbReference type="AlphaFoldDB" id="A0A228I369"/>
<dbReference type="Pfam" id="PF01047">
    <property type="entry name" value="MarR"/>
    <property type="match status" value="1"/>
</dbReference>
<gene>
    <name evidence="5" type="ORF">CFB84_33165</name>
</gene>
<dbReference type="PANTHER" id="PTHR42756">
    <property type="entry name" value="TRANSCRIPTIONAL REGULATOR, MARR"/>
    <property type="match status" value="1"/>
</dbReference>
<feature type="domain" description="HTH marR-type" evidence="4">
    <location>
        <begin position="26"/>
        <end position="161"/>
    </location>
</feature>
<evidence type="ECO:0000259" key="4">
    <source>
        <dbReference type="PROSITE" id="PS50995"/>
    </source>
</evidence>
<keyword evidence="1" id="KW-0805">Transcription regulation</keyword>
<dbReference type="SUPFAM" id="SSF46785">
    <property type="entry name" value="Winged helix' DNA-binding domain"/>
    <property type="match status" value="1"/>
</dbReference>
<dbReference type="RefSeq" id="WP_089453516.1">
    <property type="nucleotide sequence ID" value="NZ_NKFA01000020.1"/>
</dbReference>
<dbReference type="PROSITE" id="PS50995">
    <property type="entry name" value="HTH_MARR_2"/>
    <property type="match status" value="1"/>
</dbReference>